<evidence type="ECO:0000313" key="3">
    <source>
        <dbReference type="EMBL" id="MDI6448914.1"/>
    </source>
</evidence>
<dbReference type="InterPro" id="IPR015421">
    <property type="entry name" value="PyrdxlP-dep_Trfase_major"/>
</dbReference>
<proteinExistence type="inferred from homology"/>
<gene>
    <name evidence="3" type="ORF">QJ522_07635</name>
</gene>
<accession>A0AAW6TZR3</accession>
<dbReference type="RefSeq" id="WP_349244324.1">
    <property type="nucleotide sequence ID" value="NZ_JASCXX010000007.1"/>
</dbReference>
<dbReference type="Pfam" id="PF01041">
    <property type="entry name" value="DegT_DnrJ_EryC1"/>
    <property type="match status" value="1"/>
</dbReference>
<dbReference type="PANTHER" id="PTHR30244:SF34">
    <property type="entry name" value="DTDP-4-AMINO-4,6-DIDEOXYGALACTOSE TRANSAMINASE"/>
    <property type="match status" value="1"/>
</dbReference>
<dbReference type="AlphaFoldDB" id="A0AAW6TZR3"/>
<dbReference type="GO" id="GO:0030170">
    <property type="term" value="F:pyridoxal phosphate binding"/>
    <property type="evidence" value="ECO:0007669"/>
    <property type="project" value="TreeGrafter"/>
</dbReference>
<comment type="caution">
    <text evidence="3">The sequence shown here is derived from an EMBL/GenBank/DDBJ whole genome shotgun (WGS) entry which is preliminary data.</text>
</comment>
<dbReference type="Gene3D" id="3.40.640.10">
    <property type="entry name" value="Type I PLP-dependent aspartate aminotransferase-like (Major domain)"/>
    <property type="match status" value="1"/>
</dbReference>
<dbReference type="InterPro" id="IPR015422">
    <property type="entry name" value="PyrdxlP-dep_Trfase_small"/>
</dbReference>
<dbReference type="PANTHER" id="PTHR30244">
    <property type="entry name" value="TRANSAMINASE"/>
    <property type="match status" value="1"/>
</dbReference>
<reference evidence="3" key="1">
    <citation type="submission" date="2023-05" db="EMBL/GenBank/DDBJ databases">
        <title>Anaerotaeda fermentans gen. nov., sp. nov., a novel anaerobic planctomycete of the new family within the order Sedimentisphaerales isolated from Taman Peninsula, Russia.</title>
        <authorList>
            <person name="Khomyakova M.A."/>
            <person name="Merkel A.Y."/>
            <person name="Slobodkin A.I."/>
        </authorList>
    </citation>
    <scope>NUCLEOTIDE SEQUENCE</scope>
    <source>
        <strain evidence="3">M17dextr</strain>
    </source>
</reference>
<dbReference type="EMBL" id="JASCXX010000007">
    <property type="protein sequence ID" value="MDI6448914.1"/>
    <property type="molecule type" value="Genomic_DNA"/>
</dbReference>
<dbReference type="Proteomes" id="UP001431776">
    <property type="component" value="Unassembled WGS sequence"/>
</dbReference>
<dbReference type="SUPFAM" id="SSF53383">
    <property type="entry name" value="PLP-dependent transferases"/>
    <property type="match status" value="1"/>
</dbReference>
<dbReference type="InterPro" id="IPR015424">
    <property type="entry name" value="PyrdxlP-dep_Trfase"/>
</dbReference>
<keyword evidence="4" id="KW-1185">Reference proteome</keyword>
<dbReference type="InterPro" id="IPR006311">
    <property type="entry name" value="TAT_signal"/>
</dbReference>
<evidence type="ECO:0000313" key="4">
    <source>
        <dbReference type="Proteomes" id="UP001431776"/>
    </source>
</evidence>
<comment type="similarity">
    <text evidence="1 2">Belongs to the DegT/DnrJ/EryC1 family.</text>
</comment>
<dbReference type="PROSITE" id="PS51318">
    <property type="entry name" value="TAT"/>
    <property type="match status" value="1"/>
</dbReference>
<protein>
    <submittedName>
        <fullName evidence="3">DegT/DnrJ/EryC1/StrS family aminotransferase</fullName>
        <ecNumber evidence="3">2.6.1.-</ecNumber>
    </submittedName>
</protein>
<evidence type="ECO:0000256" key="2">
    <source>
        <dbReference type="RuleBase" id="RU004508"/>
    </source>
</evidence>
<dbReference type="CDD" id="cd00616">
    <property type="entry name" value="AHBA_syn"/>
    <property type="match status" value="1"/>
</dbReference>
<organism evidence="3 4">
    <name type="scientific">Anaerobaca lacustris</name>
    <dbReference type="NCBI Taxonomy" id="3044600"/>
    <lineage>
        <taxon>Bacteria</taxon>
        <taxon>Pseudomonadati</taxon>
        <taxon>Planctomycetota</taxon>
        <taxon>Phycisphaerae</taxon>
        <taxon>Sedimentisphaerales</taxon>
        <taxon>Anaerobacaceae</taxon>
        <taxon>Anaerobaca</taxon>
    </lineage>
</organism>
<dbReference type="Gene3D" id="3.90.1150.10">
    <property type="entry name" value="Aspartate Aminotransferase, domain 1"/>
    <property type="match status" value="1"/>
</dbReference>
<keyword evidence="3" id="KW-0032">Aminotransferase</keyword>
<keyword evidence="2" id="KW-0663">Pyridoxal phosphate</keyword>
<sequence>MARSDLTRRQFIAAASAGSLAAVTSGTIPAYGNLTNKASKLAILGGDPVRKNKAWPEWPYWDDEVLDSLMKTAKSRIWCRIQSPSGTVPTFEKEYAKLTGARFCVATGSGTQALHTCVEAMGIGPGDEVITSPYTDPGTIASILSARALPVLADLDPASYQLDPDEVERRITENTRALMPVHMMGQPADMRRIMAIARTRNLKVIEDACQAHLAEFDGKQLGTIGDVGCFSFQSSKVLACGEGGAIIGDDEALMDRCYTVHNHGTSRRGVTETIGPKYRMNEFEAAVLLGQLSGVIERFRRRNENAAYLTTRLNDIPGLTPQKLYEGTQSGSFYLYTMSYHKEQFNNVPRATFFKALAAEGVSLSPYIARGLHREPWIDHILDSKVYKTMYSAKRLREYREQCACPKCDQVCEEMAMLWASGPLLATRQDMADIADAIEKVWANRDQLTQV</sequence>
<keyword evidence="3" id="KW-0808">Transferase</keyword>
<dbReference type="InterPro" id="IPR000653">
    <property type="entry name" value="DegT/StrS_aminotransferase"/>
</dbReference>
<name>A0AAW6TZR3_9BACT</name>
<dbReference type="GO" id="GO:0000271">
    <property type="term" value="P:polysaccharide biosynthetic process"/>
    <property type="evidence" value="ECO:0007669"/>
    <property type="project" value="TreeGrafter"/>
</dbReference>
<dbReference type="EC" id="2.6.1.-" evidence="3"/>
<evidence type="ECO:0000256" key="1">
    <source>
        <dbReference type="ARBA" id="ARBA00037999"/>
    </source>
</evidence>
<dbReference type="GO" id="GO:0008483">
    <property type="term" value="F:transaminase activity"/>
    <property type="evidence" value="ECO:0007669"/>
    <property type="project" value="UniProtKB-KW"/>
</dbReference>